<keyword evidence="4 6" id="KW-0472">Membrane</keyword>
<reference evidence="9 10" key="1">
    <citation type="submission" date="2015-02" db="EMBL/GenBank/DDBJ databases">
        <authorList>
            <person name="Chooi Y.-H."/>
        </authorList>
    </citation>
    <scope>NUCLEOTIDE SEQUENCE [LARGE SCALE GENOMIC DNA]</scope>
    <source>
        <strain evidence="9">E3</strain>
    </source>
</reference>
<feature type="transmembrane region" description="Helical" evidence="6">
    <location>
        <begin position="330"/>
        <end position="349"/>
    </location>
</feature>
<feature type="region of interest" description="Disordered" evidence="5">
    <location>
        <begin position="44"/>
        <end position="68"/>
    </location>
</feature>
<dbReference type="OrthoDB" id="6418713at2759"/>
<keyword evidence="10" id="KW-1185">Reference proteome</keyword>
<gene>
    <name evidence="9" type="ORF">PBRA_000435</name>
</gene>
<feature type="transmembrane region" description="Helical" evidence="6">
    <location>
        <begin position="239"/>
        <end position="257"/>
    </location>
</feature>
<feature type="chain" id="PRO_5005193187" description="Sugar phosphate transporter domain-containing protein" evidence="7">
    <location>
        <begin position="33"/>
        <end position="449"/>
    </location>
</feature>
<evidence type="ECO:0000256" key="4">
    <source>
        <dbReference type="ARBA" id="ARBA00023136"/>
    </source>
</evidence>
<dbReference type="InterPro" id="IPR050186">
    <property type="entry name" value="TPT_transporter"/>
</dbReference>
<feature type="signal peptide" evidence="7">
    <location>
        <begin position="1"/>
        <end position="32"/>
    </location>
</feature>
<name>A0A0G4IHU6_PLABS</name>
<keyword evidence="7" id="KW-0732">Signal</keyword>
<protein>
    <recommendedName>
        <fullName evidence="8">Sugar phosphate transporter domain-containing protein</fullName>
    </recommendedName>
</protein>
<feature type="transmembrane region" description="Helical" evidence="6">
    <location>
        <begin position="118"/>
        <end position="142"/>
    </location>
</feature>
<feature type="transmembrane region" description="Helical" evidence="6">
    <location>
        <begin position="263"/>
        <end position="285"/>
    </location>
</feature>
<comment type="subcellular location">
    <subcellularLocation>
        <location evidence="1">Membrane</location>
        <topology evidence="1">Multi-pass membrane protein</topology>
    </subcellularLocation>
</comment>
<sequence>LLQCGPDAFRRGIGLLLLSILVSSSAPDGVSGGGAMKNRPVLSGRSSSALGSTATQAAPGSPASPRAPAVDRVRSSAALAHAMRPVWKMAVAVLFYITVGVLITFYNKMVLSYRGFKFEITMIFVHSISNCLLSAAYCYAFLRKSSLVTSSRFWPGRITWSIYYRQLLPLGALLGYRCLFASRPYMALTIGARFDITLTNLAFRLSSVALTEVVKSGVPLLVLAAGVAMHQETLSRRKVAVILLLSLGIVLTTFGEFRLRFTAIVAAAGAAVCGAAKLVLLQMLMKGRDHIHPTLSLMYMTSSAVISLLIPLFWFEWSELVHSSWVSSDVILSTLSMLLIGSGLAFLLNMSELIVVQWSSALSLCVAGVFKLIIVIIVSSALFDFRPSIVNVFGCVLSLVGIAGYNWVRYHDARRAAHYEKLNLELTEFDMDDVTPAGSDIGDDDNVFK</sequence>
<evidence type="ECO:0000259" key="8">
    <source>
        <dbReference type="Pfam" id="PF03151"/>
    </source>
</evidence>
<dbReference type="GO" id="GO:0016020">
    <property type="term" value="C:membrane"/>
    <property type="evidence" value="ECO:0007669"/>
    <property type="project" value="UniProtKB-SubCell"/>
</dbReference>
<evidence type="ECO:0000256" key="7">
    <source>
        <dbReference type="SAM" id="SignalP"/>
    </source>
</evidence>
<dbReference type="Proteomes" id="UP000039324">
    <property type="component" value="Unassembled WGS sequence"/>
</dbReference>
<feature type="compositionally biased region" description="Low complexity" evidence="5">
    <location>
        <begin position="57"/>
        <end position="68"/>
    </location>
</feature>
<evidence type="ECO:0000256" key="1">
    <source>
        <dbReference type="ARBA" id="ARBA00004141"/>
    </source>
</evidence>
<organism evidence="9 10">
    <name type="scientific">Plasmodiophora brassicae</name>
    <name type="common">Clubroot disease agent</name>
    <dbReference type="NCBI Taxonomy" id="37360"/>
    <lineage>
        <taxon>Eukaryota</taxon>
        <taxon>Sar</taxon>
        <taxon>Rhizaria</taxon>
        <taxon>Endomyxa</taxon>
        <taxon>Phytomyxea</taxon>
        <taxon>Plasmodiophorida</taxon>
        <taxon>Plasmodiophoridae</taxon>
        <taxon>Plasmodiophora</taxon>
    </lineage>
</organism>
<evidence type="ECO:0000313" key="9">
    <source>
        <dbReference type="EMBL" id="CEO94650.1"/>
    </source>
</evidence>
<keyword evidence="2 6" id="KW-0812">Transmembrane</keyword>
<feature type="transmembrane region" description="Helical" evidence="6">
    <location>
        <begin position="361"/>
        <end position="383"/>
    </location>
</feature>
<dbReference type="InterPro" id="IPR004853">
    <property type="entry name" value="Sugar_P_trans_dom"/>
</dbReference>
<proteinExistence type="predicted"/>
<dbReference type="PANTHER" id="PTHR11132">
    <property type="entry name" value="SOLUTE CARRIER FAMILY 35"/>
    <property type="match status" value="1"/>
</dbReference>
<accession>A0A0G4IHU6</accession>
<evidence type="ECO:0000313" key="10">
    <source>
        <dbReference type="Proteomes" id="UP000039324"/>
    </source>
</evidence>
<dbReference type="EMBL" id="CDSF01000001">
    <property type="protein sequence ID" value="CEO94650.1"/>
    <property type="molecule type" value="Genomic_DNA"/>
</dbReference>
<feature type="non-terminal residue" evidence="9">
    <location>
        <position position="1"/>
    </location>
</feature>
<dbReference type="AlphaFoldDB" id="A0A0G4IHU6"/>
<feature type="transmembrane region" description="Helical" evidence="6">
    <location>
        <begin position="86"/>
        <end position="106"/>
    </location>
</feature>
<evidence type="ECO:0000256" key="5">
    <source>
        <dbReference type="SAM" id="MobiDB-lite"/>
    </source>
</evidence>
<evidence type="ECO:0000256" key="6">
    <source>
        <dbReference type="SAM" id="Phobius"/>
    </source>
</evidence>
<keyword evidence="3 6" id="KW-1133">Transmembrane helix</keyword>
<evidence type="ECO:0000256" key="3">
    <source>
        <dbReference type="ARBA" id="ARBA00022989"/>
    </source>
</evidence>
<feature type="transmembrane region" description="Helical" evidence="6">
    <location>
        <begin position="297"/>
        <end position="315"/>
    </location>
</feature>
<evidence type="ECO:0000256" key="2">
    <source>
        <dbReference type="ARBA" id="ARBA00022692"/>
    </source>
</evidence>
<feature type="transmembrane region" description="Helical" evidence="6">
    <location>
        <begin position="389"/>
        <end position="408"/>
    </location>
</feature>
<feature type="domain" description="Sugar phosphate transporter" evidence="8">
    <location>
        <begin position="96"/>
        <end position="406"/>
    </location>
</feature>
<feature type="compositionally biased region" description="Polar residues" evidence="5">
    <location>
        <begin position="44"/>
        <end position="56"/>
    </location>
</feature>
<dbReference type="Pfam" id="PF03151">
    <property type="entry name" value="TPT"/>
    <property type="match status" value="1"/>
</dbReference>
<dbReference type="OMA" id="IWICLSS"/>